<feature type="repeat" description="PPR" evidence="3">
    <location>
        <begin position="548"/>
        <end position="582"/>
    </location>
</feature>
<organism evidence="6 7">
    <name type="scientific">Chenopodium quinoa</name>
    <name type="common">Quinoa</name>
    <dbReference type="NCBI Taxonomy" id="63459"/>
    <lineage>
        <taxon>Eukaryota</taxon>
        <taxon>Viridiplantae</taxon>
        <taxon>Streptophyta</taxon>
        <taxon>Embryophyta</taxon>
        <taxon>Tracheophyta</taxon>
        <taxon>Spermatophyta</taxon>
        <taxon>Magnoliopsida</taxon>
        <taxon>eudicotyledons</taxon>
        <taxon>Gunneridae</taxon>
        <taxon>Pentapetalae</taxon>
        <taxon>Caryophyllales</taxon>
        <taxon>Chenopodiaceae</taxon>
        <taxon>Chenopodioideae</taxon>
        <taxon>Atripliceae</taxon>
        <taxon>Chenopodium</taxon>
    </lineage>
</organism>
<evidence type="ECO:0000256" key="1">
    <source>
        <dbReference type="ARBA" id="ARBA00022737"/>
    </source>
</evidence>
<dbReference type="FunFam" id="1.25.40.10:FF:000090">
    <property type="entry name" value="Pentatricopeptide repeat-containing protein, chloroplastic"/>
    <property type="match status" value="1"/>
</dbReference>
<dbReference type="InterPro" id="IPR046848">
    <property type="entry name" value="E_motif"/>
</dbReference>
<dbReference type="PANTHER" id="PTHR24015">
    <property type="entry name" value="OS07G0578800 PROTEIN-RELATED"/>
    <property type="match status" value="1"/>
</dbReference>
<dbReference type="SUPFAM" id="SSF56219">
    <property type="entry name" value="DNase I-like"/>
    <property type="match status" value="1"/>
</dbReference>
<dbReference type="Pfam" id="PF20431">
    <property type="entry name" value="E_motif"/>
    <property type="match status" value="1"/>
</dbReference>
<dbReference type="FunFam" id="1.25.40.10:FF:000196">
    <property type="entry name" value="Pentatricopeptide repeat-containing protein At4g14850"/>
    <property type="match status" value="1"/>
</dbReference>
<dbReference type="GO" id="GO:0009451">
    <property type="term" value="P:RNA modification"/>
    <property type="evidence" value="ECO:0007669"/>
    <property type="project" value="InterPro"/>
</dbReference>
<dbReference type="EnsemblPlants" id="AUR62020928-RA">
    <property type="protein sequence ID" value="AUR62020928-RA:cds"/>
    <property type="gene ID" value="AUR62020928"/>
</dbReference>
<feature type="repeat" description="PPR" evidence="3">
    <location>
        <begin position="411"/>
        <end position="445"/>
    </location>
</feature>
<dbReference type="Pfam" id="PF01535">
    <property type="entry name" value="PPR"/>
    <property type="match status" value="3"/>
</dbReference>
<evidence type="ECO:0000256" key="4">
    <source>
        <dbReference type="SAM" id="MobiDB-lite"/>
    </source>
</evidence>
<feature type="repeat" description="PPR" evidence="3">
    <location>
        <begin position="380"/>
        <end position="410"/>
    </location>
</feature>
<dbReference type="Gene3D" id="3.60.10.10">
    <property type="entry name" value="Endonuclease/exonuclease/phosphatase"/>
    <property type="match status" value="1"/>
</dbReference>
<dbReference type="AlphaFoldDB" id="A0A803LZM7"/>
<sequence length="1145" mass="128725">MGKWRLNFLSQPCFEKIGGKSGKKAALKLVKPVLSDRKSEVKSPSVEKLGKIKDDQVMRRSPRFSGSESEIIVGIEVKLGKKTPLKLIKSAECKESEGELGTESPSLVSPENLKKMEEDRVLRRSPRGLPSLYLVHVGTDVNKYDLCTTLNSCTKIRNSQLGLQIHAKIIQYGYGDNLILSSALVDFYAKCFGIEDARSMFNEMKQHDEVSWTSIISGYLQYGCGVEANFLFKKMLTSDIQPNCFTYVSVIAACSAEKEPLKQGLLVHAHVIKLGFMVDNFVVSSLIDFYSKCGCVDAAVLIFNEAATRDSIVYNSMIACHCHNLYVENAVRLFLRMRNQGISSTDFTMSSILHASGRLSVLQVGRQVHGLVIKLGSLTNLFVLSSLIDMYSKSGSIDEARYVFDQTIEKNYVLWTSLISGYAQSGRAIEALELFDHMLGKGFFPDHICFTAVLSACNHAGLLDRAVENFKKMIKDYDLSPTMDQYACLIDLYSRQGHIKKAMQLMDEMPFDPNSVILSSLLSCCKTYGAVELGRVVANQLFALQPQDSAAYLTMAHIYAEAGLWDEVANIRKLMKPKGVEKGSATRKYEYDTCEYLGFMLIIGLPAKCSWNLNPLRGIARDGFKGNIKQLIRDHDPDILILTETKVTKIGCEEIVEILPYNSNEVLDPVGFSGGILIMWNSGFHDLLVVNKEPRAIHAVVQHFKNLFTSEPCFPLPPVQSFNSIDCSHPATLSEVREALFSIGGLKAPGIDGQEINEDKSKLFFSRNTPMSLRDDFEQCLNVSSSNDLGTYLGYPLSDKRPSRRQLSSIIDKLGKKLANWKSNHLSSGGRLVLLKSSMLSVPRYLYLMSCIKLPQFILGKLDSICSNFLWGGDTIKRRVTWIAWKNICKEKENGGLGILNNSEMNQLGLARLCWMVDTRVNWQGKSYLRRKGWELFSHSLHWEVGNGRSINFWGDRWLQADTVRSQLVGPIPESATNSCLSDILSSSRVTLEHKMGFQLCDNLWSRIQSVNLNPNEDYNFTAWSKKGRFDTTRAREWLVSSRTLSVNMHLHPDWDWNAIWNSNTYPKIKVFMWQLVWDRLPTSQNLHLRNIKNTSTCPFCPNQISLRALTISSVLAPEHLNSGKTFLTHPPPPNLQMRAPSNGS</sequence>
<dbReference type="Proteomes" id="UP000596660">
    <property type="component" value="Unplaced"/>
</dbReference>
<reference evidence="6" key="1">
    <citation type="journal article" date="2017" name="Nature">
        <title>The genome of Chenopodium quinoa.</title>
        <authorList>
            <person name="Jarvis D.E."/>
            <person name="Ho Y.S."/>
            <person name="Lightfoot D.J."/>
            <person name="Schmoeckel S.M."/>
            <person name="Li B."/>
            <person name="Borm T.J.A."/>
            <person name="Ohyanagi H."/>
            <person name="Mineta K."/>
            <person name="Michell C.T."/>
            <person name="Saber N."/>
            <person name="Kharbatia N.M."/>
            <person name="Rupper R.R."/>
            <person name="Sharp A.R."/>
            <person name="Dally N."/>
            <person name="Boughton B.A."/>
            <person name="Woo Y.H."/>
            <person name="Gao G."/>
            <person name="Schijlen E.G.W.M."/>
            <person name="Guo X."/>
            <person name="Momin A.A."/>
            <person name="Negrao S."/>
            <person name="Al-Babili S."/>
            <person name="Gehring C."/>
            <person name="Roessner U."/>
            <person name="Jung C."/>
            <person name="Murphy K."/>
            <person name="Arold S.T."/>
            <person name="Gojobori T."/>
            <person name="van der Linden C.G."/>
            <person name="van Loo E.N."/>
            <person name="Jellen E.N."/>
            <person name="Maughan P.J."/>
            <person name="Tester M."/>
        </authorList>
    </citation>
    <scope>NUCLEOTIDE SEQUENCE [LARGE SCALE GENOMIC DNA]</scope>
    <source>
        <strain evidence="6">cv. PI 614886</strain>
    </source>
</reference>
<dbReference type="Gene3D" id="1.25.40.10">
    <property type="entry name" value="Tetratricopeptide repeat domain"/>
    <property type="match status" value="4"/>
</dbReference>
<evidence type="ECO:0000313" key="7">
    <source>
        <dbReference type="Proteomes" id="UP000596660"/>
    </source>
</evidence>
<dbReference type="SUPFAM" id="SSF48452">
    <property type="entry name" value="TPR-like"/>
    <property type="match status" value="1"/>
</dbReference>
<dbReference type="PROSITE" id="PS51375">
    <property type="entry name" value="PPR"/>
    <property type="match status" value="5"/>
</dbReference>
<feature type="repeat" description="PPR" evidence="3">
    <location>
        <begin position="310"/>
        <end position="344"/>
    </location>
</feature>
<dbReference type="InterPro" id="IPR011990">
    <property type="entry name" value="TPR-like_helical_dom_sf"/>
</dbReference>
<dbReference type="InterPro" id="IPR046960">
    <property type="entry name" value="PPR_At4g14850-like_plant"/>
</dbReference>
<accession>A0A803LZM7</accession>
<dbReference type="InterPro" id="IPR036691">
    <property type="entry name" value="Endo/exonu/phosph_ase_sf"/>
</dbReference>
<evidence type="ECO:0000256" key="2">
    <source>
        <dbReference type="ARBA" id="ARBA00061659"/>
    </source>
</evidence>
<reference evidence="6" key="2">
    <citation type="submission" date="2021-03" db="UniProtKB">
        <authorList>
            <consortium name="EnsemblPlants"/>
        </authorList>
    </citation>
    <scope>IDENTIFICATION</scope>
</reference>
<feature type="repeat" description="PPR" evidence="3">
    <location>
        <begin position="208"/>
        <end position="242"/>
    </location>
</feature>
<dbReference type="NCBIfam" id="TIGR00756">
    <property type="entry name" value="PPR"/>
    <property type="match status" value="5"/>
</dbReference>
<dbReference type="InterPro" id="IPR002885">
    <property type="entry name" value="PPR_rpt"/>
</dbReference>
<dbReference type="Gramene" id="AUR62020928-RA">
    <property type="protein sequence ID" value="AUR62020928-RA:cds"/>
    <property type="gene ID" value="AUR62020928"/>
</dbReference>
<proteinExistence type="inferred from homology"/>
<name>A0A803LZM7_CHEQI</name>
<comment type="similarity">
    <text evidence="2">Belongs to the PPR family. PCMP-E subfamily.</text>
</comment>
<keyword evidence="1" id="KW-0677">Repeat</keyword>
<dbReference type="PANTHER" id="PTHR24015:SF1753">
    <property type="entry name" value="PPR CONTAINING PLANT-LIKE PROTEIN"/>
    <property type="match status" value="1"/>
</dbReference>
<dbReference type="GO" id="GO:0003723">
    <property type="term" value="F:RNA binding"/>
    <property type="evidence" value="ECO:0007669"/>
    <property type="project" value="InterPro"/>
</dbReference>
<protein>
    <recommendedName>
        <fullName evidence="5">Reverse transcriptase zinc-binding domain-containing protein</fullName>
    </recommendedName>
</protein>
<dbReference type="InterPro" id="IPR026960">
    <property type="entry name" value="RVT-Znf"/>
</dbReference>
<evidence type="ECO:0000256" key="3">
    <source>
        <dbReference type="PROSITE-ProRule" id="PRU00708"/>
    </source>
</evidence>
<feature type="region of interest" description="Disordered" evidence="4">
    <location>
        <begin position="1124"/>
        <end position="1145"/>
    </location>
</feature>
<dbReference type="Pfam" id="PF13966">
    <property type="entry name" value="zf-RVT"/>
    <property type="match status" value="1"/>
</dbReference>
<keyword evidence="7" id="KW-1185">Reference proteome</keyword>
<evidence type="ECO:0000313" key="6">
    <source>
        <dbReference type="EnsemblPlants" id="AUR62020928-RA:cds"/>
    </source>
</evidence>
<dbReference type="Pfam" id="PF13041">
    <property type="entry name" value="PPR_2"/>
    <property type="match status" value="3"/>
</dbReference>
<feature type="domain" description="Reverse transcriptase zinc-binding" evidence="5">
    <location>
        <begin position="1051"/>
        <end position="1104"/>
    </location>
</feature>
<evidence type="ECO:0000259" key="5">
    <source>
        <dbReference type="Pfam" id="PF13966"/>
    </source>
</evidence>